<feature type="compositionally biased region" description="Basic and acidic residues" evidence="1">
    <location>
        <begin position="108"/>
        <end position="132"/>
    </location>
</feature>
<dbReference type="OrthoDB" id="10265489at2759"/>
<proteinExistence type="predicted"/>
<evidence type="ECO:0000313" key="3">
    <source>
        <dbReference type="Proteomes" id="UP000094112"/>
    </source>
</evidence>
<evidence type="ECO:0008006" key="4">
    <source>
        <dbReference type="Google" id="ProtNLM"/>
    </source>
</evidence>
<keyword evidence="3" id="KW-1185">Reference proteome</keyword>
<gene>
    <name evidence="2" type="ORF">WICANDRAFT_97572</name>
</gene>
<feature type="region of interest" description="Disordered" evidence="1">
    <location>
        <begin position="106"/>
        <end position="150"/>
    </location>
</feature>
<feature type="compositionally biased region" description="Acidic residues" evidence="1">
    <location>
        <begin position="133"/>
        <end position="142"/>
    </location>
</feature>
<protein>
    <recommendedName>
        <fullName evidence="4">NECAP PHear domain-containing protein</fullName>
    </recommendedName>
</protein>
<sequence length="150" mass="17082">MDPHNLEERQIIQGNVSLINYDSEDIFGNIPYRVDGNNVKVTSSKTTYSVILEYQDKKIGFGLVFKEPMKADEFNIALQKFRKDAKAALKTHDDFVNDLEQGVQSLKLDQESPSEVKTEEFLPENDIKKVAEPDTEESDLEFGDFVTSET</sequence>
<dbReference type="Proteomes" id="UP000094112">
    <property type="component" value="Unassembled WGS sequence"/>
</dbReference>
<evidence type="ECO:0000313" key="2">
    <source>
        <dbReference type="EMBL" id="ODQ57055.1"/>
    </source>
</evidence>
<evidence type="ECO:0000256" key="1">
    <source>
        <dbReference type="SAM" id="MobiDB-lite"/>
    </source>
</evidence>
<dbReference type="RefSeq" id="XP_019036262.1">
    <property type="nucleotide sequence ID" value="XM_019186593.1"/>
</dbReference>
<name>A0A1E3NVC7_WICAA</name>
<dbReference type="AlphaFoldDB" id="A0A1E3NVC7"/>
<dbReference type="EMBL" id="KV454214">
    <property type="protein sequence ID" value="ODQ57055.1"/>
    <property type="molecule type" value="Genomic_DNA"/>
</dbReference>
<reference evidence="2 3" key="1">
    <citation type="journal article" date="2016" name="Proc. Natl. Acad. Sci. U.S.A.">
        <title>Comparative genomics of biotechnologically important yeasts.</title>
        <authorList>
            <person name="Riley R."/>
            <person name="Haridas S."/>
            <person name="Wolfe K.H."/>
            <person name="Lopes M.R."/>
            <person name="Hittinger C.T."/>
            <person name="Goeker M."/>
            <person name="Salamov A.A."/>
            <person name="Wisecaver J.H."/>
            <person name="Long T.M."/>
            <person name="Calvey C.H."/>
            <person name="Aerts A.L."/>
            <person name="Barry K.W."/>
            <person name="Choi C."/>
            <person name="Clum A."/>
            <person name="Coughlan A.Y."/>
            <person name="Deshpande S."/>
            <person name="Douglass A.P."/>
            <person name="Hanson S.J."/>
            <person name="Klenk H.-P."/>
            <person name="LaButti K.M."/>
            <person name="Lapidus A."/>
            <person name="Lindquist E.A."/>
            <person name="Lipzen A.M."/>
            <person name="Meier-Kolthoff J.P."/>
            <person name="Ohm R.A."/>
            <person name="Otillar R.P."/>
            <person name="Pangilinan J.L."/>
            <person name="Peng Y."/>
            <person name="Rokas A."/>
            <person name="Rosa C.A."/>
            <person name="Scheuner C."/>
            <person name="Sibirny A.A."/>
            <person name="Slot J.C."/>
            <person name="Stielow J.B."/>
            <person name="Sun H."/>
            <person name="Kurtzman C.P."/>
            <person name="Blackwell M."/>
            <person name="Grigoriev I.V."/>
            <person name="Jeffries T.W."/>
        </authorList>
    </citation>
    <scope>NUCLEOTIDE SEQUENCE [LARGE SCALE GENOMIC DNA]</scope>
    <source>
        <strain evidence="3">ATCC 58044 / CBS 1984 / NCYC 433 / NRRL Y-366-8</strain>
    </source>
</reference>
<organism evidence="2 3">
    <name type="scientific">Wickerhamomyces anomalus (strain ATCC 58044 / CBS 1984 / NCYC 433 / NRRL Y-366-8)</name>
    <name type="common">Yeast</name>
    <name type="synonym">Hansenula anomala</name>
    <dbReference type="NCBI Taxonomy" id="683960"/>
    <lineage>
        <taxon>Eukaryota</taxon>
        <taxon>Fungi</taxon>
        <taxon>Dikarya</taxon>
        <taxon>Ascomycota</taxon>
        <taxon>Saccharomycotina</taxon>
        <taxon>Saccharomycetes</taxon>
        <taxon>Phaffomycetales</taxon>
        <taxon>Wickerhamomycetaceae</taxon>
        <taxon>Wickerhamomyces</taxon>
    </lineage>
</organism>
<accession>A0A1E3NVC7</accession>
<dbReference type="GeneID" id="30203839"/>